<reference evidence="1" key="1">
    <citation type="submission" date="2019-03" db="EMBL/GenBank/DDBJ databases">
        <title>Candidatus Syntrophosphaera thermopropionivorans: a novel player in syntrophic propionate oxidation during anaerobic digestion.</title>
        <authorList>
            <person name="Dyksma S."/>
        </authorList>
    </citation>
    <scope>NUCLEOTIDE SEQUENCE</scope>
    <source>
        <strain evidence="1">W5</strain>
    </source>
</reference>
<accession>A0AC61QKT5</accession>
<organism evidence="1 2">
    <name type="scientific">Candidatus Syntrophosphaera thermopropionivorans</name>
    <dbReference type="NCBI Taxonomy" id="2593015"/>
    <lineage>
        <taxon>Bacteria</taxon>
        <taxon>Pseudomonadati</taxon>
        <taxon>Candidatus Cloacimonadota</taxon>
        <taxon>Candidatus Cloacimonadia</taxon>
        <taxon>Candidatus Cloacimonadales</taxon>
        <taxon>Candidatus Cloacimonadaceae</taxon>
        <taxon>Candidatus Syntrophosphaera</taxon>
    </lineage>
</organism>
<evidence type="ECO:0000313" key="2">
    <source>
        <dbReference type="Proteomes" id="UP000294588"/>
    </source>
</evidence>
<dbReference type="Proteomes" id="UP000294588">
    <property type="component" value="Unassembled WGS sequence"/>
</dbReference>
<dbReference type="EMBL" id="SMOG01000001">
    <property type="protein sequence ID" value="TDF74577.1"/>
    <property type="molecule type" value="Genomic_DNA"/>
</dbReference>
<name>A0AC61QKT5_9BACT</name>
<proteinExistence type="predicted"/>
<sequence>MKKTCFLLAFILAICFLFAQLSDPQSDILDLISLVNADTLRAYVQHLQDYQTRYALADNHLEVANWLKGQFESYGFTNTWMQEYQHNNTTQYNVIATIPGYLYPDLYIIVGGHYDSYSANSDFYVFAPGADDNASGTAGVLEIARVMMAIGYQPKFSIRFIAFSAEEGNGWGSEAYCNYAINANQEIRVMLNLDMIANNLQTSQEFRVMPYQGSEEYSYETIRIAQQYSSYQPVLGETDMGSDSGIFSKNGFNAVFFFERYLNPYLHSSDDLIDYLDFQYASEIVRAATAATVIFANQPFPVNNIQVYNPGTGNSLLAIWDSSSDPEVTKYAVYYGTEIDSMTFWQYINENQCIISGLEEGQSYYIAVCNVNDDGLTSIRKYGSGTPFSVPAAPNLIADFPDRHSITITWQPNSELDIASYSIYRSLGSNTTETMIATVPVPDTSYTDTDVKSNEEYYYYRLTANDSEGNQSPFSSPLASRMVSLDRGIYVIDESKNFSGTTPFQPTDEAVDNFYNDLLKNYEKVSLLDLEEQTGTLKLADIGIYSSILWHGNDIGDNTYPYEIRDILGEYIRLGGNIFFTVYYPSKAFELIAGYPASFSEDSFINEVLGIGGVNYNVQSRFKYAIPNNENYPALQVDSLKTISSWHSHIFGVEGMEPVNPEESIYLYGSDYSPESNQGTLNGKSVGIHRYYGEGQVLCLSFPLYNMQASSAQDLIDYVFTNLFQESTKPDIPIPPVTGLRLLPNYPNPFVNETTFTVINADPEKLMNIKIYNLKGQVVQTIFNGYPLQDMQFTWNGKDTTERNTSSGIYFVKVSSGKEKVIAKIIKIK</sequence>
<comment type="caution">
    <text evidence="1">The sequence shown here is derived from an EMBL/GenBank/DDBJ whole genome shotgun (WGS) entry which is preliminary data.</text>
</comment>
<gene>
    <name evidence="1" type="ORF">E0946_00395</name>
</gene>
<keyword evidence="2" id="KW-1185">Reference proteome</keyword>
<protein>
    <submittedName>
        <fullName evidence="1">M20/M25/M40 family metallo-hydrolase</fullName>
    </submittedName>
</protein>
<evidence type="ECO:0000313" key="1">
    <source>
        <dbReference type="EMBL" id="TDF74577.1"/>
    </source>
</evidence>